<evidence type="ECO:0000313" key="4">
    <source>
        <dbReference type="Proteomes" id="UP000539953"/>
    </source>
</evidence>
<gene>
    <name evidence="3" type="ORF">HNQ47_001444</name>
</gene>
<dbReference type="AlphaFoldDB" id="A0A7W8CZX5"/>
<proteinExistence type="predicted"/>
<feature type="coiled-coil region" evidence="1">
    <location>
        <begin position="1"/>
        <end position="45"/>
    </location>
</feature>
<feature type="transmembrane region" description="Helical" evidence="2">
    <location>
        <begin position="129"/>
        <end position="149"/>
    </location>
</feature>
<accession>A0A7W8CZX5</accession>
<dbReference type="RefSeq" id="WP_183328714.1">
    <property type="nucleotide sequence ID" value="NZ_JACHHK010000005.1"/>
</dbReference>
<comment type="caution">
    <text evidence="3">The sequence shown here is derived from an EMBL/GenBank/DDBJ whole genome shotgun (WGS) entry which is preliminary data.</text>
</comment>
<reference evidence="3 4" key="1">
    <citation type="submission" date="2020-08" db="EMBL/GenBank/DDBJ databases">
        <title>Genomic Encyclopedia of Type Strains, Phase IV (KMG-IV): sequencing the most valuable type-strain genomes for metagenomic binning, comparative biology and taxonomic classification.</title>
        <authorList>
            <person name="Goeker M."/>
        </authorList>
    </citation>
    <scope>NUCLEOTIDE SEQUENCE [LARGE SCALE GENOMIC DNA]</scope>
    <source>
        <strain evidence="3 4">DSM 25799</strain>
    </source>
</reference>
<evidence type="ECO:0000256" key="2">
    <source>
        <dbReference type="SAM" id="Phobius"/>
    </source>
</evidence>
<dbReference type="Proteomes" id="UP000539953">
    <property type="component" value="Unassembled WGS sequence"/>
</dbReference>
<dbReference type="EMBL" id="JACHHK010000005">
    <property type="protein sequence ID" value="MBB5183422.1"/>
    <property type="molecule type" value="Genomic_DNA"/>
</dbReference>
<name>A0A7W8CZX5_9FIRM</name>
<evidence type="ECO:0000313" key="3">
    <source>
        <dbReference type="EMBL" id="MBB5183422.1"/>
    </source>
</evidence>
<keyword evidence="2" id="KW-0812">Transmembrane</keyword>
<sequence>MADARERNKEVLKKTSEVNEELSELEEIKKDQADLDQAILNEQEKKKKKSGEATATRLIVDVFKDHHANNAKRAIPIAAFKDLKLSNTTISYTMANLISQEVVIQTNDQRYWFNEEKWNELSKGVLRGYMMIIVVPLVVALICILLISLHNGTFSIFR</sequence>
<keyword evidence="1" id="KW-0175">Coiled coil</keyword>
<keyword evidence="4" id="KW-1185">Reference proteome</keyword>
<evidence type="ECO:0000256" key="1">
    <source>
        <dbReference type="SAM" id="Coils"/>
    </source>
</evidence>
<keyword evidence="2" id="KW-0472">Membrane</keyword>
<organism evidence="3 4">
    <name type="scientific">Catenisphaera adipataccumulans</name>
    <dbReference type="NCBI Taxonomy" id="700500"/>
    <lineage>
        <taxon>Bacteria</taxon>
        <taxon>Bacillati</taxon>
        <taxon>Bacillota</taxon>
        <taxon>Erysipelotrichia</taxon>
        <taxon>Erysipelotrichales</taxon>
        <taxon>Erysipelotrichaceae</taxon>
        <taxon>Catenisphaera</taxon>
    </lineage>
</organism>
<keyword evidence="2" id="KW-1133">Transmembrane helix</keyword>
<protein>
    <submittedName>
        <fullName evidence="3">Uncharacterized protein</fullName>
    </submittedName>
</protein>